<dbReference type="SUPFAM" id="SSF52540">
    <property type="entry name" value="P-loop containing nucleoside triphosphate hydrolases"/>
    <property type="match status" value="1"/>
</dbReference>
<dbReference type="PRINTS" id="PR00326">
    <property type="entry name" value="GTP1OBG"/>
</dbReference>
<dbReference type="InterPro" id="IPR006073">
    <property type="entry name" value="GTP-bd"/>
</dbReference>
<feature type="region of interest" description="Disordered" evidence="7">
    <location>
        <begin position="281"/>
        <end position="302"/>
    </location>
</feature>
<dbReference type="Gene3D" id="3.40.50.11060">
    <property type="entry name" value="GTPase HflX, N-terminal domain"/>
    <property type="match status" value="1"/>
</dbReference>
<dbReference type="PROSITE" id="PS51705">
    <property type="entry name" value="G_HFLX"/>
    <property type="match status" value="1"/>
</dbReference>
<dbReference type="InterPro" id="IPR032305">
    <property type="entry name" value="GTP-bd_M"/>
</dbReference>
<dbReference type="PANTHER" id="PTHR10229">
    <property type="entry name" value="GTP-BINDING PROTEIN HFLX"/>
    <property type="match status" value="1"/>
</dbReference>
<evidence type="ECO:0000256" key="4">
    <source>
        <dbReference type="ARBA" id="ARBA00022842"/>
    </source>
</evidence>
<dbReference type="GO" id="GO:0003924">
    <property type="term" value="F:GTPase activity"/>
    <property type="evidence" value="ECO:0007669"/>
    <property type="project" value="UniProtKB-UniRule"/>
</dbReference>
<dbReference type="Pfam" id="PF13167">
    <property type="entry name" value="GTP-bdg_N"/>
    <property type="match status" value="1"/>
</dbReference>
<dbReference type="Pfam" id="PF01926">
    <property type="entry name" value="MMR_HSR1"/>
    <property type="match status" value="1"/>
</dbReference>
<dbReference type="GO" id="GO:0005525">
    <property type="term" value="F:GTP binding"/>
    <property type="evidence" value="ECO:0007669"/>
    <property type="project" value="UniProtKB-UniRule"/>
</dbReference>
<evidence type="ECO:0000256" key="7">
    <source>
        <dbReference type="SAM" id="MobiDB-lite"/>
    </source>
</evidence>
<dbReference type="NCBIfam" id="TIGR03156">
    <property type="entry name" value="GTP_HflX"/>
    <property type="match status" value="1"/>
</dbReference>
<sequence>MVLFRLGQLLNNGRLSLRHNQVLAVLQVAWKNNVVTMTTHMNDKKKTENSTETILKRAFRGTTAIVGADQQESESGLEPVSVPQPQPVTEPYFSVGVSAEAQPTVGELDLEDRSSLRSLSRGRSYATDQDDGYDVEYRKLRLERVILVGVWTEGTTAEIDANMQELAALAETAGSEVVEMFYQRRDRPDPGTYIGSGKVQELREIVAATSVDTVICDGELSPGQMIALEKALDVKVIDRTMLILDIFAQHAKSKEGKAQVSLAQMEYLITRVRGWGSALSRQAGGRAGSNGGVGLRGPGETKIEADRRRLRSDMAKLRKEIAGMKTARDVKRAQRKSSTIPQIAIAGYTNAGKSSLINALTGAGVLVEDALFATLDPTTRRAELADGRSVVFTDTVGFVRHLPTQLVEAFRSTLEEVVEADLVLHVVDGSDPFPLKQIEAVNGVITDIVRELKVDAPPEIVVVNKIDAADPLVLAQLRHALEDVVFVSAHTGEGIAELEARIELFLNSKDAHVELLIPFARGEIVSRLHRNGTVLREDYLPEGTVIEVRLPHALAEELKEFVVGEN</sequence>
<evidence type="ECO:0000313" key="10">
    <source>
        <dbReference type="Proteomes" id="UP000035199"/>
    </source>
</evidence>
<evidence type="ECO:0000313" key="9">
    <source>
        <dbReference type="EMBL" id="AKK06132.1"/>
    </source>
</evidence>
<dbReference type="PATRIC" id="fig|571915.4.peg.1924"/>
<dbReference type="CDD" id="cd01878">
    <property type="entry name" value="HflX"/>
    <property type="match status" value="1"/>
</dbReference>
<keyword evidence="2" id="KW-0479">Metal-binding</keyword>
<dbReference type="InterPro" id="IPR042108">
    <property type="entry name" value="GTPase_HflX_N_sf"/>
</dbReference>
<dbReference type="GO" id="GO:0043022">
    <property type="term" value="F:ribosome binding"/>
    <property type="evidence" value="ECO:0007669"/>
    <property type="project" value="TreeGrafter"/>
</dbReference>
<dbReference type="Proteomes" id="UP000035199">
    <property type="component" value="Chromosome"/>
</dbReference>
<dbReference type="Pfam" id="PF16360">
    <property type="entry name" value="GTP-bdg_M"/>
    <property type="match status" value="1"/>
</dbReference>
<evidence type="ECO:0000256" key="3">
    <source>
        <dbReference type="ARBA" id="ARBA00022741"/>
    </source>
</evidence>
<dbReference type="FunFam" id="3.40.50.11060:FF:000001">
    <property type="entry name" value="GTPase HflX"/>
    <property type="match status" value="1"/>
</dbReference>
<dbReference type="KEGG" id="cmv:CMUST_09075"/>
<dbReference type="STRING" id="571915.CMUST_09075"/>
<keyword evidence="4" id="KW-0460">Magnesium</keyword>
<comment type="similarity">
    <text evidence="6">Belongs to the TRAFAC class OBG-HflX-like GTPase superfamily. HflX GTPase family.</text>
</comment>
<dbReference type="GO" id="GO:0046872">
    <property type="term" value="F:metal ion binding"/>
    <property type="evidence" value="ECO:0007669"/>
    <property type="project" value="UniProtKB-KW"/>
</dbReference>
<dbReference type="InterPro" id="IPR025121">
    <property type="entry name" value="GTPase_HflX_N"/>
</dbReference>
<name>A0A0G3H4X5_9CORY</name>
<evidence type="ECO:0000256" key="1">
    <source>
        <dbReference type="ARBA" id="ARBA00022490"/>
    </source>
</evidence>
<keyword evidence="10" id="KW-1185">Reference proteome</keyword>
<evidence type="ECO:0000256" key="5">
    <source>
        <dbReference type="ARBA" id="ARBA00023134"/>
    </source>
</evidence>
<gene>
    <name evidence="6 9" type="primary">hflX</name>
    <name evidence="9" type="ORF">CMUST_09075</name>
</gene>
<dbReference type="InterPro" id="IPR030394">
    <property type="entry name" value="G_HFLX_dom"/>
</dbReference>
<dbReference type="GO" id="GO:0005737">
    <property type="term" value="C:cytoplasm"/>
    <property type="evidence" value="ECO:0007669"/>
    <property type="project" value="UniProtKB-SubCell"/>
</dbReference>
<feature type="compositionally biased region" description="Gly residues" evidence="7">
    <location>
        <begin position="285"/>
        <end position="297"/>
    </location>
</feature>
<dbReference type="PANTHER" id="PTHR10229:SF0">
    <property type="entry name" value="GTP-BINDING PROTEIN 6-RELATED"/>
    <property type="match status" value="1"/>
</dbReference>
<dbReference type="InterPro" id="IPR027417">
    <property type="entry name" value="P-loop_NTPase"/>
</dbReference>
<accession>A0A0G3H4X5</accession>
<dbReference type="HAMAP" id="MF_00900">
    <property type="entry name" value="GTPase_HflX"/>
    <property type="match status" value="1"/>
</dbReference>
<proteinExistence type="inferred from homology"/>
<keyword evidence="3 6" id="KW-0547">Nucleotide-binding</keyword>
<keyword evidence="1 6" id="KW-0963">Cytoplasm</keyword>
<dbReference type="EMBL" id="CP011542">
    <property type="protein sequence ID" value="AKK06132.1"/>
    <property type="molecule type" value="Genomic_DNA"/>
</dbReference>
<reference evidence="10" key="2">
    <citation type="submission" date="2015-05" db="EMBL/GenBank/DDBJ databases">
        <title>Complete genome sequence of Corynebacterium mustelae DSM 45274, isolated from various tissues of a male ferret with lethal sepsis.</title>
        <authorList>
            <person name="Ruckert C."/>
            <person name="Albersmeier A."/>
            <person name="Winkler A."/>
            <person name="Tauch A."/>
        </authorList>
    </citation>
    <scope>NUCLEOTIDE SEQUENCE [LARGE SCALE GENOMIC DNA]</scope>
    <source>
        <strain evidence="10">DSM 45274</strain>
    </source>
</reference>
<evidence type="ECO:0000259" key="8">
    <source>
        <dbReference type="PROSITE" id="PS51705"/>
    </source>
</evidence>
<protein>
    <recommendedName>
        <fullName evidence="6">GTPase HflX</fullName>
    </recommendedName>
    <alternativeName>
        <fullName evidence="6">GTP-binding protein HflX</fullName>
    </alternativeName>
</protein>
<dbReference type="AlphaFoldDB" id="A0A0G3H4X5"/>
<keyword evidence="5 6" id="KW-0342">GTP-binding</keyword>
<organism evidence="9 10">
    <name type="scientific">Corynebacterium mustelae</name>
    <dbReference type="NCBI Taxonomy" id="571915"/>
    <lineage>
        <taxon>Bacteria</taxon>
        <taxon>Bacillati</taxon>
        <taxon>Actinomycetota</taxon>
        <taxon>Actinomycetes</taxon>
        <taxon>Mycobacteriales</taxon>
        <taxon>Corynebacteriaceae</taxon>
        <taxon>Corynebacterium</taxon>
    </lineage>
</organism>
<comment type="subunit">
    <text evidence="6">Monomer. Associates with the 50S ribosomal subunit.</text>
</comment>
<dbReference type="InterPro" id="IPR016496">
    <property type="entry name" value="GTPase_HflX"/>
</dbReference>
<comment type="function">
    <text evidence="6">GTPase that associates with the 50S ribosomal subunit and may have a role during protein synthesis or ribosome biogenesis.</text>
</comment>
<feature type="domain" description="Hflx-type G" evidence="8">
    <location>
        <begin position="341"/>
        <end position="510"/>
    </location>
</feature>
<evidence type="ECO:0000256" key="2">
    <source>
        <dbReference type="ARBA" id="ARBA00022723"/>
    </source>
</evidence>
<dbReference type="Gene3D" id="3.40.50.300">
    <property type="entry name" value="P-loop containing nucleotide triphosphate hydrolases"/>
    <property type="match status" value="1"/>
</dbReference>
<reference evidence="9 10" key="1">
    <citation type="journal article" date="2015" name="Genome Announc.">
        <title>Complete Genome Sequence of the Type Strain Corynebacterium mustelae DSM 45274, Isolated from Various Tissues of a Male Ferret with Lethal Sepsis.</title>
        <authorList>
            <person name="Ruckert C."/>
            <person name="Eimer J."/>
            <person name="Winkler A."/>
            <person name="Tauch A."/>
        </authorList>
    </citation>
    <scope>NUCLEOTIDE SEQUENCE [LARGE SCALE GENOMIC DNA]</scope>
    <source>
        <strain evidence="9 10">DSM 45274</strain>
    </source>
</reference>
<evidence type="ECO:0000256" key="6">
    <source>
        <dbReference type="HAMAP-Rule" id="MF_00900"/>
    </source>
</evidence>
<dbReference type="Gene3D" id="6.10.250.2860">
    <property type="match status" value="1"/>
</dbReference>
<comment type="subcellular location">
    <subcellularLocation>
        <location evidence="6">Cytoplasm</location>
    </subcellularLocation>
    <text evidence="6">May associate with membranes.</text>
</comment>